<evidence type="ECO:0000313" key="2">
    <source>
        <dbReference type="EMBL" id="OAN47075.1"/>
    </source>
</evidence>
<evidence type="ECO:0000313" key="3">
    <source>
        <dbReference type="Proteomes" id="UP000078287"/>
    </source>
</evidence>
<proteinExistence type="predicted"/>
<dbReference type="PROSITE" id="PS51257">
    <property type="entry name" value="PROKAR_LIPOPROTEIN"/>
    <property type="match status" value="1"/>
</dbReference>
<keyword evidence="3" id="KW-1185">Reference proteome</keyword>
<evidence type="ECO:0000256" key="1">
    <source>
        <dbReference type="SAM" id="SignalP"/>
    </source>
</evidence>
<accession>A0A178MG48</accession>
<organism evidence="2 3">
    <name type="scientific">Chloroflexus islandicus</name>
    <dbReference type="NCBI Taxonomy" id="1707952"/>
    <lineage>
        <taxon>Bacteria</taxon>
        <taxon>Bacillati</taxon>
        <taxon>Chloroflexota</taxon>
        <taxon>Chloroflexia</taxon>
        <taxon>Chloroflexales</taxon>
        <taxon>Chloroflexineae</taxon>
        <taxon>Chloroflexaceae</taxon>
        <taxon>Chloroflexus</taxon>
    </lineage>
</organism>
<dbReference type="RefSeq" id="WP_066784718.1">
    <property type="nucleotide sequence ID" value="NZ_LWQS01000039.1"/>
</dbReference>
<comment type="caution">
    <text evidence="2">The sequence shown here is derived from an EMBL/GenBank/DDBJ whole genome shotgun (WGS) entry which is preliminary data.</text>
</comment>
<dbReference type="OrthoDB" id="163540at2"/>
<feature type="chain" id="PRO_5008091926" evidence="1">
    <location>
        <begin position="29"/>
        <end position="215"/>
    </location>
</feature>
<dbReference type="STRING" id="1707952.A6A03_10645"/>
<feature type="signal peptide" evidence="1">
    <location>
        <begin position="1"/>
        <end position="28"/>
    </location>
</feature>
<dbReference type="EMBL" id="LWQS01000039">
    <property type="protein sequence ID" value="OAN47075.1"/>
    <property type="molecule type" value="Genomic_DNA"/>
</dbReference>
<gene>
    <name evidence="2" type="ORF">A6A03_10645</name>
</gene>
<keyword evidence="1" id="KW-0732">Signal</keyword>
<protein>
    <submittedName>
        <fullName evidence="2">Uncharacterized protein</fullName>
    </submittedName>
</protein>
<dbReference type="Proteomes" id="UP000078287">
    <property type="component" value="Unassembled WGS sequence"/>
</dbReference>
<sequence length="215" mass="23550">MSHRYRWVFLAGVVVALSGCLSTLPTTVDVNGPLPATLPPLAQTLRATIAPTNLVPAQETAVPTSTMTTTAAIIVATPPPATVAPPTPTLAPAPTLVLPTLPVLSNEERWRLQQIDRQIFPEPRLYTTKQSELYWYDPVNQQSVLIGIINGEFMAQATFIFRENNQPSLEVPYHVNHSYGISALSPAVIERIHAAGYDEWIETFVFLTPDVQPKG</sequence>
<reference evidence="2 3" key="1">
    <citation type="submission" date="2016-04" db="EMBL/GenBank/DDBJ databases">
        <title>Chloroflexus islandicus sp. nov., a thermophilic filamentous anoxygenic phototrophic bacterium from geyser Strokkur (Iceland).</title>
        <authorList>
            <person name="Gaisin V.A."/>
            <person name="Kalashnikov A.M."/>
            <person name="Sukhacheva M.V."/>
            <person name="Grouzdev D.S."/>
            <person name="Ivanov T.M."/>
            <person name="Kuznetsov B."/>
            <person name="Gorlenko V.M."/>
        </authorList>
    </citation>
    <scope>NUCLEOTIDE SEQUENCE [LARGE SCALE GENOMIC DNA]</scope>
    <source>
        <strain evidence="3">isl-2</strain>
    </source>
</reference>
<dbReference type="AlphaFoldDB" id="A0A178MG48"/>
<name>A0A178MG48_9CHLR</name>